<dbReference type="NCBIfam" id="TIGR04183">
    <property type="entry name" value="Por_Secre_tail"/>
    <property type="match status" value="1"/>
</dbReference>
<evidence type="ECO:0000313" key="5">
    <source>
        <dbReference type="Proteomes" id="UP000285906"/>
    </source>
</evidence>
<name>A0A420D7T4_9FLAO</name>
<evidence type="ECO:0000256" key="1">
    <source>
        <dbReference type="ARBA" id="ARBA00022729"/>
    </source>
</evidence>
<dbReference type="InterPro" id="IPR026444">
    <property type="entry name" value="Secre_tail"/>
</dbReference>
<dbReference type="AlphaFoldDB" id="A0A420D7T4"/>
<keyword evidence="6" id="KW-1185">Reference proteome</keyword>
<comment type="caution">
    <text evidence="4">The sequence shown here is derived from an EMBL/GenBank/DDBJ whole genome shotgun (WGS) entry which is preliminary data.</text>
</comment>
<accession>A0A420D7T4</accession>
<organism evidence="4 5">
    <name type="scientific">Epilithonimonas arachidiradicis</name>
    <dbReference type="NCBI Taxonomy" id="1617282"/>
    <lineage>
        <taxon>Bacteria</taxon>
        <taxon>Pseudomonadati</taxon>
        <taxon>Bacteroidota</taxon>
        <taxon>Flavobacteriia</taxon>
        <taxon>Flavobacteriales</taxon>
        <taxon>Weeksellaceae</taxon>
        <taxon>Chryseobacterium group</taxon>
        <taxon>Epilithonimonas</taxon>
    </lineage>
</organism>
<keyword evidence="1 2" id="KW-0732">Signal</keyword>
<proteinExistence type="predicted"/>
<evidence type="ECO:0000313" key="3">
    <source>
        <dbReference type="EMBL" id="GGG62217.1"/>
    </source>
</evidence>
<protein>
    <submittedName>
        <fullName evidence="4">Putative secreted protein (Por secretion system target)</fullName>
    </submittedName>
</protein>
<feature type="chain" id="PRO_5019191663" evidence="2">
    <location>
        <begin position="21"/>
        <end position="271"/>
    </location>
</feature>
<reference evidence="3" key="4">
    <citation type="submission" date="2024-05" db="EMBL/GenBank/DDBJ databases">
        <authorList>
            <person name="Sun Q."/>
            <person name="Sedlacek I."/>
        </authorList>
    </citation>
    <scope>NUCLEOTIDE SEQUENCE</scope>
    <source>
        <strain evidence="3">CCM 8490</strain>
    </source>
</reference>
<evidence type="ECO:0000313" key="4">
    <source>
        <dbReference type="EMBL" id="RKE86758.1"/>
    </source>
</evidence>
<dbReference type="EMBL" id="RAQH01000007">
    <property type="protein sequence ID" value="RKE86758.1"/>
    <property type="molecule type" value="Genomic_DNA"/>
</dbReference>
<feature type="signal peptide" evidence="2">
    <location>
        <begin position="1"/>
        <end position="20"/>
    </location>
</feature>
<sequence>MKKLLFSLLLAVASAFSINAQTSFWDFGDNTAWGPGASDANYQTISYTYDYNGLKFIEGSSGFTGFNTSSLTPIGDYTPKQRLAFGGNSYGGSTNPAVGTSGASALPTRRYIEVSVTGNSKITLWGRGGGARSLIIVNKGTSTVLANFAFSSSTDAQKFEYNYTGGSNTLIIASGAGDNSLYKIEVANTETMAVNDVRSNNKLNAFSSGNKIYVKDLESKNTQINVYSTNGTLVKSLKSSSDINFDINTKGIYIVNLKSEAGEKSVKVLIK</sequence>
<dbReference type="EMBL" id="BMCW01000006">
    <property type="protein sequence ID" value="GGG62217.1"/>
    <property type="molecule type" value="Genomic_DNA"/>
</dbReference>
<gene>
    <name evidence="4" type="ORF">BXY58_2585</name>
    <name evidence="3" type="ORF">GCM10007332_25260</name>
</gene>
<dbReference type="OrthoDB" id="1425128at2"/>
<dbReference type="Proteomes" id="UP000285906">
    <property type="component" value="Unassembled WGS sequence"/>
</dbReference>
<reference evidence="4 5" key="2">
    <citation type="submission" date="2018-09" db="EMBL/GenBank/DDBJ databases">
        <title>Genomic Encyclopedia of Archaeal and Bacterial Type Strains, Phase II (KMG-II): from individual species to whole genera.</title>
        <authorList>
            <person name="Goeker M."/>
        </authorList>
    </citation>
    <scope>NUCLEOTIDE SEQUENCE [LARGE SCALE GENOMIC DNA]</scope>
    <source>
        <strain evidence="4 5">DSM 27620</strain>
    </source>
</reference>
<evidence type="ECO:0000256" key="2">
    <source>
        <dbReference type="SAM" id="SignalP"/>
    </source>
</evidence>
<evidence type="ECO:0000313" key="6">
    <source>
        <dbReference type="Proteomes" id="UP000658202"/>
    </source>
</evidence>
<reference evidence="6" key="3">
    <citation type="journal article" date="2019" name="Int. J. Syst. Evol. Microbiol.">
        <title>The Global Catalogue of Microorganisms (GCM) 10K type strain sequencing project: providing services to taxonomists for standard genome sequencing and annotation.</title>
        <authorList>
            <consortium name="The Broad Institute Genomics Platform"/>
            <consortium name="The Broad Institute Genome Sequencing Center for Infectious Disease"/>
            <person name="Wu L."/>
            <person name="Ma J."/>
        </authorList>
    </citation>
    <scope>NUCLEOTIDE SEQUENCE [LARGE SCALE GENOMIC DNA]</scope>
    <source>
        <strain evidence="6">CCM 8490</strain>
    </source>
</reference>
<dbReference type="RefSeq" id="WP_120214163.1">
    <property type="nucleotide sequence ID" value="NZ_BMCW01000006.1"/>
</dbReference>
<reference evidence="3" key="1">
    <citation type="journal article" date="2014" name="Int. J. Syst. Evol. Microbiol.">
        <title>Complete genome of a new Firmicutes species belonging to the dominant human colonic microbiota ('Ruminococcus bicirculans') reveals two chromosomes and a selective capacity to utilize plant glucans.</title>
        <authorList>
            <consortium name="NISC Comparative Sequencing Program"/>
            <person name="Wegmann U."/>
            <person name="Louis P."/>
            <person name="Goesmann A."/>
            <person name="Henrissat B."/>
            <person name="Duncan S.H."/>
            <person name="Flint H.J."/>
        </authorList>
    </citation>
    <scope>NUCLEOTIDE SEQUENCE</scope>
    <source>
        <strain evidence="3">CCM 8490</strain>
    </source>
</reference>
<dbReference type="Proteomes" id="UP000658202">
    <property type="component" value="Unassembled WGS sequence"/>
</dbReference>